<evidence type="ECO:0000313" key="6">
    <source>
        <dbReference type="EMBL" id="GFR14357.1"/>
    </source>
</evidence>
<dbReference type="PANTHER" id="PTHR16684">
    <property type="entry name" value="CENTROMERE PROTEIN C"/>
    <property type="match status" value="1"/>
</dbReference>
<comment type="similarity">
    <text evidence="2">Belongs to the CENP-C/MIF2 family.</text>
</comment>
<comment type="caution">
    <text evidence="6">The sequence shown here is derived from an EMBL/GenBank/DDBJ whole genome shotgun (WGS) entry which is preliminary data.</text>
</comment>
<feature type="domain" description="Mif2/CENP-C cupin" evidence="5">
    <location>
        <begin position="54"/>
        <end position="134"/>
    </location>
</feature>
<comment type="subcellular location">
    <subcellularLocation>
        <location evidence="1">Nucleus</location>
    </subcellularLocation>
</comment>
<dbReference type="GO" id="GO:0000776">
    <property type="term" value="C:kinetochore"/>
    <property type="evidence" value="ECO:0007669"/>
    <property type="project" value="InterPro"/>
</dbReference>
<evidence type="ECO:0000256" key="4">
    <source>
        <dbReference type="ARBA" id="ARBA00023242"/>
    </source>
</evidence>
<reference evidence="6" key="1">
    <citation type="submission" date="2020-07" db="EMBL/GenBank/DDBJ databases">
        <title>Multicomponent nature underlies the extraordinary mechanical properties of spider dragline silk.</title>
        <authorList>
            <person name="Kono N."/>
            <person name="Nakamura H."/>
            <person name="Mori M."/>
            <person name="Yoshida Y."/>
            <person name="Ohtoshi R."/>
            <person name="Malay A.D."/>
            <person name="Moran D.A.P."/>
            <person name="Tomita M."/>
            <person name="Numata K."/>
            <person name="Arakawa K."/>
        </authorList>
    </citation>
    <scope>NUCLEOTIDE SEQUENCE</scope>
</reference>
<sequence>MKSQKKKLVKTVKNTSILDTNTGGIVRALVHRQFESLQWSVPPGEDKTPPPYLIAKAFTSKSMSFGFLDVSPFSTKEAQYSPIYNLHFAVIKGIVDVTIHETKFTFKKGDSFIVPVGAPYSVKNCSSARALLSFSTFKEPFYPQQIVG</sequence>
<dbReference type="GO" id="GO:0051382">
    <property type="term" value="P:kinetochore assembly"/>
    <property type="evidence" value="ECO:0007669"/>
    <property type="project" value="InterPro"/>
</dbReference>
<gene>
    <name evidence="6" type="ORF">TNCT_324451</name>
</gene>
<evidence type="ECO:0000256" key="3">
    <source>
        <dbReference type="ARBA" id="ARBA00023125"/>
    </source>
</evidence>
<dbReference type="SUPFAM" id="SSF51182">
    <property type="entry name" value="RmlC-like cupins"/>
    <property type="match status" value="1"/>
</dbReference>
<evidence type="ECO:0000256" key="1">
    <source>
        <dbReference type="ARBA" id="ARBA00004123"/>
    </source>
</evidence>
<dbReference type="Pfam" id="PF11699">
    <property type="entry name" value="CENP-C_C"/>
    <property type="match status" value="1"/>
</dbReference>
<dbReference type="InterPro" id="IPR025974">
    <property type="entry name" value="Mif2/CENP-C_cupin"/>
</dbReference>
<keyword evidence="4" id="KW-0539">Nucleus</keyword>
<protein>
    <recommendedName>
        <fullName evidence="5">Mif2/CENP-C cupin domain-containing protein</fullName>
    </recommendedName>
</protein>
<keyword evidence="7" id="KW-1185">Reference proteome</keyword>
<dbReference type="PANTHER" id="PTHR16684:SF11">
    <property type="entry name" value="CENTROMERE PROTEIN C"/>
    <property type="match status" value="1"/>
</dbReference>
<dbReference type="OrthoDB" id="6437160at2759"/>
<name>A0A8X6GZT2_TRICU</name>
<dbReference type="InterPro" id="IPR011051">
    <property type="entry name" value="RmlC_Cupin_sf"/>
</dbReference>
<dbReference type="Gene3D" id="2.60.120.10">
    <property type="entry name" value="Jelly Rolls"/>
    <property type="match status" value="1"/>
</dbReference>
<dbReference type="InterPro" id="IPR028386">
    <property type="entry name" value="CENP-C/Mif2/cnp3"/>
</dbReference>
<evidence type="ECO:0000313" key="7">
    <source>
        <dbReference type="Proteomes" id="UP000887116"/>
    </source>
</evidence>
<evidence type="ECO:0000256" key="2">
    <source>
        <dbReference type="ARBA" id="ARBA00010291"/>
    </source>
</evidence>
<dbReference type="Proteomes" id="UP000887116">
    <property type="component" value="Unassembled WGS sequence"/>
</dbReference>
<organism evidence="6 7">
    <name type="scientific">Trichonephila clavata</name>
    <name type="common">Joro spider</name>
    <name type="synonym">Nephila clavata</name>
    <dbReference type="NCBI Taxonomy" id="2740835"/>
    <lineage>
        <taxon>Eukaryota</taxon>
        <taxon>Metazoa</taxon>
        <taxon>Ecdysozoa</taxon>
        <taxon>Arthropoda</taxon>
        <taxon>Chelicerata</taxon>
        <taxon>Arachnida</taxon>
        <taxon>Araneae</taxon>
        <taxon>Araneomorphae</taxon>
        <taxon>Entelegynae</taxon>
        <taxon>Araneoidea</taxon>
        <taxon>Nephilidae</taxon>
        <taxon>Trichonephila</taxon>
    </lineage>
</organism>
<keyword evidence="3" id="KW-0238">DNA-binding</keyword>
<dbReference type="GO" id="GO:0005634">
    <property type="term" value="C:nucleus"/>
    <property type="evidence" value="ECO:0007669"/>
    <property type="project" value="UniProtKB-SubCell"/>
</dbReference>
<evidence type="ECO:0000259" key="5">
    <source>
        <dbReference type="Pfam" id="PF11699"/>
    </source>
</evidence>
<proteinExistence type="inferred from homology"/>
<accession>A0A8X6GZT2</accession>
<dbReference type="GO" id="GO:0051455">
    <property type="term" value="P:spindle attachment to meiosis I kinetochore"/>
    <property type="evidence" value="ECO:0007669"/>
    <property type="project" value="TreeGrafter"/>
</dbReference>
<dbReference type="AlphaFoldDB" id="A0A8X6GZT2"/>
<dbReference type="EMBL" id="BMAO01007204">
    <property type="protein sequence ID" value="GFR14357.1"/>
    <property type="molecule type" value="Genomic_DNA"/>
</dbReference>
<dbReference type="InterPro" id="IPR014710">
    <property type="entry name" value="RmlC-like_jellyroll"/>
</dbReference>
<dbReference type="GO" id="GO:0019237">
    <property type="term" value="F:centromeric DNA binding"/>
    <property type="evidence" value="ECO:0007669"/>
    <property type="project" value="InterPro"/>
</dbReference>
<dbReference type="GO" id="GO:0051315">
    <property type="term" value="P:attachment of mitotic spindle microtubules to kinetochore"/>
    <property type="evidence" value="ECO:0007669"/>
    <property type="project" value="TreeGrafter"/>
</dbReference>